<proteinExistence type="predicted"/>
<keyword evidence="2" id="KW-0472">Membrane</keyword>
<accession>A0ABX8GUN1</accession>
<reference evidence="4 5" key="1">
    <citation type="submission" date="2021-05" db="EMBL/GenBank/DDBJ databases">
        <title>Comparative genomic studies on the polysaccharide-degrading batcterial strains of the Flammeovirga genus.</title>
        <authorList>
            <person name="Zewei F."/>
            <person name="Zheng Z."/>
            <person name="Yu L."/>
            <person name="Ruyue G."/>
            <person name="Yanhong M."/>
            <person name="Yuanyuan C."/>
            <person name="Jingyan G."/>
            <person name="Wenjun H."/>
        </authorList>
    </citation>
    <scope>NUCLEOTIDE SEQUENCE [LARGE SCALE GENOMIC DNA]</scope>
    <source>
        <strain evidence="4 5">YS10</strain>
    </source>
</reference>
<protein>
    <submittedName>
        <fullName evidence="4">SpoIIE family protein phosphatase</fullName>
    </submittedName>
</protein>
<evidence type="ECO:0000256" key="1">
    <source>
        <dbReference type="ARBA" id="ARBA00022801"/>
    </source>
</evidence>
<sequence length="499" mass="57368">MNTSHLKESLPKAYYIERVHKCYKAIPYYFIPYLIIITYFVLDDFRIFNNIAFTAFRIPSILLCFITLFLRFTFPLESKLKKYWIPLYGACISTIVYSLYGVTYLAFDHELFVSGLYIISAIQLLLFLYSILPIVSVLLLLNSGFLVFLFALGIGHHTDFTNHHSSFLPLPNFIAISIATSLVLYIKYRNTFLSFQNLYLFKKEQEKTQNLYQITLEQNNKLSLQKEKISEQNDILSTQYLDIENSLQYAQRIQRTLLPLSFYKIAKVSEYFIFNEPKHIVSGDFHWFGKTDSAQVIVIGDCTGHGVPGALMSMLAVSLLDRLVQENISDPTYIIEKMHLRLNSLLQQKETNNEDGMALSILSIPLDPAATHFTFAGAKSPLTIVKKDKVSLYKGSRYYIGGQFSPINHCINHSIKIEDDMMAYMYSDGFEDQFGGIDNKKYKPAKFRSLLQNITDNSALIQKQSLSSEFHQWKNTLPDNIMQVDDVLVAGFRFTTVSQ</sequence>
<dbReference type="Proteomes" id="UP000682802">
    <property type="component" value="Chromosome 1"/>
</dbReference>
<dbReference type="PANTHER" id="PTHR43156:SF9">
    <property type="entry name" value="HAMP DOMAIN-CONTAINING PROTEIN"/>
    <property type="match status" value="1"/>
</dbReference>
<dbReference type="Gene3D" id="3.60.40.10">
    <property type="entry name" value="PPM-type phosphatase domain"/>
    <property type="match status" value="1"/>
</dbReference>
<dbReference type="Pfam" id="PF07228">
    <property type="entry name" value="SpoIIE"/>
    <property type="match status" value="1"/>
</dbReference>
<feature type="transmembrane region" description="Helical" evidence="2">
    <location>
        <begin position="84"/>
        <end position="105"/>
    </location>
</feature>
<gene>
    <name evidence="4" type="ORF">KM029_16365</name>
</gene>
<dbReference type="SMART" id="SM00331">
    <property type="entry name" value="PP2C_SIG"/>
    <property type="match status" value="1"/>
</dbReference>
<feature type="transmembrane region" description="Helical" evidence="2">
    <location>
        <begin position="167"/>
        <end position="186"/>
    </location>
</feature>
<dbReference type="RefSeq" id="WP_144074267.1">
    <property type="nucleotide sequence ID" value="NZ_CP076128.1"/>
</dbReference>
<evidence type="ECO:0000256" key="2">
    <source>
        <dbReference type="SAM" id="Phobius"/>
    </source>
</evidence>
<name>A0ABX8GUN1_9BACT</name>
<evidence type="ECO:0000259" key="3">
    <source>
        <dbReference type="SMART" id="SM00331"/>
    </source>
</evidence>
<keyword evidence="2" id="KW-1133">Transmembrane helix</keyword>
<organism evidence="4 5">
    <name type="scientific">Flammeovirga kamogawensis</name>
    <dbReference type="NCBI Taxonomy" id="373891"/>
    <lineage>
        <taxon>Bacteria</taxon>
        <taxon>Pseudomonadati</taxon>
        <taxon>Bacteroidota</taxon>
        <taxon>Cytophagia</taxon>
        <taxon>Cytophagales</taxon>
        <taxon>Flammeovirgaceae</taxon>
        <taxon>Flammeovirga</taxon>
    </lineage>
</organism>
<feature type="transmembrane region" description="Helical" evidence="2">
    <location>
        <begin position="111"/>
        <end position="129"/>
    </location>
</feature>
<feature type="transmembrane region" description="Helical" evidence="2">
    <location>
        <begin position="48"/>
        <end position="72"/>
    </location>
</feature>
<feature type="transmembrane region" description="Helical" evidence="2">
    <location>
        <begin position="25"/>
        <end position="42"/>
    </location>
</feature>
<keyword evidence="5" id="KW-1185">Reference proteome</keyword>
<dbReference type="EMBL" id="CP076128">
    <property type="protein sequence ID" value="QWG06862.1"/>
    <property type="molecule type" value="Genomic_DNA"/>
</dbReference>
<feature type="domain" description="PPM-type phosphatase" evidence="3">
    <location>
        <begin position="266"/>
        <end position="493"/>
    </location>
</feature>
<dbReference type="PANTHER" id="PTHR43156">
    <property type="entry name" value="STAGE II SPORULATION PROTEIN E-RELATED"/>
    <property type="match status" value="1"/>
</dbReference>
<keyword evidence="1" id="KW-0378">Hydrolase</keyword>
<evidence type="ECO:0000313" key="4">
    <source>
        <dbReference type="EMBL" id="QWG06862.1"/>
    </source>
</evidence>
<dbReference type="InterPro" id="IPR001932">
    <property type="entry name" value="PPM-type_phosphatase-like_dom"/>
</dbReference>
<evidence type="ECO:0000313" key="5">
    <source>
        <dbReference type="Proteomes" id="UP000682802"/>
    </source>
</evidence>
<keyword evidence="2" id="KW-0812">Transmembrane</keyword>
<dbReference type="InterPro" id="IPR052016">
    <property type="entry name" value="Bact_Sigma-Reg"/>
</dbReference>
<dbReference type="InterPro" id="IPR036457">
    <property type="entry name" value="PPM-type-like_dom_sf"/>
</dbReference>
<feature type="transmembrane region" description="Helical" evidence="2">
    <location>
        <begin position="136"/>
        <end position="155"/>
    </location>
</feature>